<sequence>MDILIQTYSGLCGLVPAEQPPDQQAGKTKELVVVDFRRRRHSPPAPVSIQGTDIDTVKSYKYLGVHLNDSLDWSDNTNALVKKGNSRLFLLRRLRSFGVQGPLLRTFYDSVVASAIFYGNSLLGQQHHGQGQEENGQTGEEGLGCPLDSVEVVGNGRMMAKLSSLLNNTSHPLQDSLTALGSSFNKFLLNMTNLKPKAESQSNEAEGPDGGWGWVLVGALFVSSSLVFGLMRSLGIFFVEFVQYFEESAQAISWISSTGLAAQQFFSPLGAALCNAYDARLVVMMGGFLAGLGLILASQATCLVHLYLTMGVISGLGWGLVFTPMVATVMANFARRRTLALGLAFSSIGLSSFAFNPLFQLLIEMYAWRGALLILGGLSLNIVLCGALIRPQRRSKPPAKVESDSGSSCASVLQRVSSYLELPLLFERPYITYTLAVTLLNVGYFVPYFHLVAHSRQAGFSEYQAAFVMSAAGATDILGRVASGWFSDLGHFRLIHLLTTWTTLAGVFIMLLPVSSLSGSYPALMVISLLYGFCSGALTSVVFAVVPMIVGVGRMMGALGLLQLIESGAGLLGTPLSVASFQSRGSEYSLFSPVSVTQGFLKDVTGNYIASFMVAGCFLVLGTLTMTTLPHYFSCTDPPPPQPRSHDHKDEGLHSELEQMNSLPSDMSHRGV</sequence>
<dbReference type="EMBL" id="CM041532">
    <property type="protein sequence ID" value="KAI3376395.1"/>
    <property type="molecule type" value="Genomic_DNA"/>
</dbReference>
<gene>
    <name evidence="1" type="ORF">L3Q82_016874</name>
</gene>
<evidence type="ECO:0000313" key="2">
    <source>
        <dbReference type="Proteomes" id="UP000831701"/>
    </source>
</evidence>
<name>A0ACB8X8I1_9TELE</name>
<evidence type="ECO:0000313" key="1">
    <source>
        <dbReference type="EMBL" id="KAI3376395.1"/>
    </source>
</evidence>
<organism evidence="1 2">
    <name type="scientific">Scortum barcoo</name>
    <name type="common">barcoo grunter</name>
    <dbReference type="NCBI Taxonomy" id="214431"/>
    <lineage>
        <taxon>Eukaryota</taxon>
        <taxon>Metazoa</taxon>
        <taxon>Chordata</taxon>
        <taxon>Craniata</taxon>
        <taxon>Vertebrata</taxon>
        <taxon>Euteleostomi</taxon>
        <taxon>Actinopterygii</taxon>
        <taxon>Neopterygii</taxon>
        <taxon>Teleostei</taxon>
        <taxon>Neoteleostei</taxon>
        <taxon>Acanthomorphata</taxon>
        <taxon>Eupercaria</taxon>
        <taxon>Centrarchiformes</taxon>
        <taxon>Terapontoidei</taxon>
        <taxon>Terapontidae</taxon>
        <taxon>Scortum</taxon>
    </lineage>
</organism>
<proteinExistence type="predicted"/>
<protein>
    <submittedName>
        <fullName evidence="1">Uncharacterized protein</fullName>
    </submittedName>
</protein>
<keyword evidence="2" id="KW-1185">Reference proteome</keyword>
<dbReference type="Proteomes" id="UP000831701">
    <property type="component" value="Chromosome 2"/>
</dbReference>
<reference evidence="1" key="1">
    <citation type="submission" date="2022-04" db="EMBL/GenBank/DDBJ databases">
        <title>Jade perch genome.</title>
        <authorList>
            <person name="Chao B."/>
        </authorList>
    </citation>
    <scope>NUCLEOTIDE SEQUENCE</scope>
    <source>
        <strain evidence="1">CB-2022</strain>
    </source>
</reference>
<accession>A0ACB8X8I1</accession>
<comment type="caution">
    <text evidence="1">The sequence shown here is derived from an EMBL/GenBank/DDBJ whole genome shotgun (WGS) entry which is preliminary data.</text>
</comment>